<dbReference type="GO" id="GO:0004553">
    <property type="term" value="F:hydrolase activity, hydrolyzing O-glycosyl compounds"/>
    <property type="evidence" value="ECO:0007669"/>
    <property type="project" value="UniProtKB-ARBA"/>
</dbReference>
<evidence type="ECO:0000313" key="4">
    <source>
        <dbReference type="EMBL" id="MDJ1501195.1"/>
    </source>
</evidence>
<feature type="domain" description="Laminin G" evidence="3">
    <location>
        <begin position="1987"/>
        <end position="2195"/>
    </location>
</feature>
<dbReference type="InterPro" id="IPR022385">
    <property type="entry name" value="Rhs_assc_core"/>
</dbReference>
<dbReference type="NCBIfam" id="TIGR03696">
    <property type="entry name" value="Rhs_assc_core"/>
    <property type="match status" value="1"/>
</dbReference>
<keyword evidence="5" id="KW-1185">Reference proteome</keyword>
<reference evidence="4" key="1">
    <citation type="submission" date="2023-05" db="EMBL/GenBank/DDBJ databases">
        <authorList>
            <person name="Zhang X."/>
        </authorList>
    </citation>
    <scope>NUCLEOTIDE SEQUENCE</scope>
    <source>
        <strain evidence="4">BD1B2-1</strain>
    </source>
</reference>
<keyword evidence="1" id="KW-0732">Signal</keyword>
<dbReference type="NCBIfam" id="TIGR01643">
    <property type="entry name" value="YD_repeat_2x"/>
    <property type="match status" value="1"/>
</dbReference>
<dbReference type="InterPro" id="IPR050708">
    <property type="entry name" value="T6SS_VgrG/RHS"/>
</dbReference>
<dbReference type="InterPro" id="IPR001791">
    <property type="entry name" value="Laminin_G"/>
</dbReference>
<dbReference type="Gene3D" id="2.60.120.200">
    <property type="match status" value="3"/>
</dbReference>
<dbReference type="SMART" id="SM00560">
    <property type="entry name" value="LamGL"/>
    <property type="match status" value="1"/>
</dbReference>
<dbReference type="PANTHER" id="PTHR32305:SF15">
    <property type="entry name" value="PROTEIN RHSA-RELATED"/>
    <property type="match status" value="1"/>
</dbReference>
<evidence type="ECO:0000256" key="2">
    <source>
        <dbReference type="ARBA" id="ARBA00023157"/>
    </source>
</evidence>
<dbReference type="SMART" id="SM00282">
    <property type="entry name" value="LamG"/>
    <property type="match status" value="1"/>
</dbReference>
<dbReference type="PROSITE" id="PS50025">
    <property type="entry name" value="LAM_G_DOMAIN"/>
    <property type="match status" value="1"/>
</dbReference>
<dbReference type="InterPro" id="IPR006558">
    <property type="entry name" value="LamG-like"/>
</dbReference>
<name>A0AAE3UDG0_9BACT</name>
<dbReference type="Pfam" id="PF19408">
    <property type="entry name" value="PKD_6"/>
    <property type="match status" value="3"/>
</dbReference>
<evidence type="ECO:0000313" key="5">
    <source>
        <dbReference type="Proteomes" id="UP001232063"/>
    </source>
</evidence>
<dbReference type="Gene3D" id="2.180.10.10">
    <property type="entry name" value="RHS repeat-associated core"/>
    <property type="match status" value="1"/>
</dbReference>
<dbReference type="CDD" id="cd00110">
    <property type="entry name" value="LamG"/>
    <property type="match status" value="1"/>
</dbReference>
<dbReference type="RefSeq" id="WP_314510689.1">
    <property type="nucleotide sequence ID" value="NZ_JASJOU010000003.1"/>
</dbReference>
<proteinExistence type="predicted"/>
<evidence type="ECO:0000256" key="1">
    <source>
        <dbReference type="ARBA" id="ARBA00022729"/>
    </source>
</evidence>
<sequence length="3455" mass="374993">MGRVSTPWFANVFLRIIAFFVVFAGYALSAQAQPIIYGPNSNNVYCPSTTITYQLSAEYKGNYQNIKWTISPASQGQVLNSFIGSDGNAYAQVAWSGTVSNVTLTVDGQYKTSSGGNWQLFQSEDNYTILSLPSIPTNLTASHASSGTVCISPTQTYTYSVSSQLNVSYEWEIPTTNGTIVSGNGTRTIQVQWNQLTGTTSATGTVRVRTKRNDCPSAVSNYVSASYSFLPPPVLAAGTQITGPAQICAGKSYTFTLNGSFNWASAYHWVAPDGSTVTGGASSVVEGSDGKSATITFSANANSGSVRVIAENSCGTGTSLEFPLQVISPLSAGTISGPVSVCANVSYTYSIPAITGASYQWNLPAGVVVESGQNTSAVKVHFTDSAFPTNASGNPTPASITVTVNGECNTTPVQSAPIVVKPRELTAIESQIFSVSDLSAPSKVAKELLLNTCNQVDVNLCNGRTIQKAVLKATLSTGDIHLFDAASSAADFATTVTFKVTGYNEQEQVVFTQPNLSLTIGKDKPEQTLILDFTAQHTQQAISASQPVYLTHFTIEPLTYSGPATSSAFAQAIRLKVGYEEAFTYPAGAITVSNLTMSSNDPATLDYERTFNWQSNCPKVANYQFQLLRLFIDEKTGVAESPDTEWSKALSIETEKAATYMTLTIAEGSGKYLWRVRAIGNLPGGIANPLNWGEWSSAIEFTFTQPDEVNANGTNWIYSRTMTEGGRLSEKMSFANGLGQIAQSQTRIQSQNQVLVAQTKQDYVGRDALQTLPVPVKEKARLGYIKNMLLDAGNNAYIKEKFDGNDTWKTPAKARTGDGYYSGTDNGINQGVASAEEYPYTRTVFTTDGTNRVKEQGGVGATHTLGSGHTVRSYYSAVAEDEVVKLFGEEAPKAANLHKTITYDPNGTASVTYQSKDGKTIATALIGGDSKAPNLDALVDGTPFQEINETITEKSPFNGIGTTSRKPLVLTEDSTKVTFSYSITPETIGDLCQNYCTTCDYTVKIRVINQEDPTIVKMIGDSIVIAPGSCASLTARTLTNVSVTLPGPATYVIEKTVTAHNRASGASSTYLEAQLTQLETSYSEANLMGSGDWKQIMDWLSVGKAKEVYALLDQKIQANTPGYSRVPALGTPVTENSETPYYIVPVALPNTSCESLQIHLPVIACEEISCNLSTNSFEAYYQNHSLNAARTPLSALPEFVNAGFTEAGVFDQMIANMLNEREPQQQTLLYSCETVWNCWQTVVDQYLQKQQNPTGNPTSPIPGLSNNLDNQLTGNYQYNGLLDQFFLCSGAKKTEYYTQERTEEHVLHAYKFFYLDQTHRAYAKCWEAYGADASVDKKNNLYLCLKYSPATLTDEAATQVKNELLTAVTGKVNESCAANRETYRQQIIQTIHSVDKKLIEGLDQNELVENAGVTLTIDNSTYPLMVAAGAPLTGYTFSALNSYQVCQVEAMADAMVAYCQQGITPEMIQLAGQNTLAGKAAYQKIENILLHGFDIKIGGSCGSSFEIIDPSNIAGSGGTGTDVVATPVNLAVTQTGPAGVGNSSTNAFWLDASRLTGIANGAKFSSWTDVSGNNNHATQTNATYQPTFKISALNGKPAIKFNAAPYLTTLGQVDNASVSIFTVASLDGNPSAPSVPSDMRQFLVGTPTNESFADYTGIIPFGTGSYTNSFYVGKSFQSSTGYKAVTTDYYPLNTFLLLSGVHNESSLSGYAALNGKKGVVLTGSRTSGGSGYKYTIGRRGDGYSSTNSTIAEVILYKTNLNSSQRIIVENYLAAKYALTIEYDYYTNPVAAYHLDVQGIGTVDGTDKHSQAANGKGLILSELNGSLNAANEYVFAGHASATNAYVTNTGGAAPSIDKYWQRDWYIQKTNNVDAQLTFDFAAGGITIPGNLTTAVYTYNLLYRATPTDAFTIASTSPILNDNNRISFALSNDQLKTGYYTLGMNTSNGLLAYWKFDEGQGTVVSDASGNGNNGTIVGSGGWTTSGKVGAAFTNSTTTYVSVGDKRSLDLYPNKPFTITAWFKTAATRTDVVYMIVSKSTGYVSPQVGYHLAMFDGKIRFAMINNIDNDRIAAGTDNRFNDGKWHHVAWTYNGNGNLNGNVLYVDGVVQPFSSLNGTTINGSFTNTAPFLIGGRPASASSSSVGDQFDGQLDEIRVYNRALGSSEIGAMAGSSYKDALLIYWNFEESSGNIVKDASCNGYDATFTGGWTRSASGKIGQSIVSDGTSTNSLTTAINWQQPTAFSVGFWINPVTLNSTHSVGADWGYFLWHTGPGGFVVVGTDVATYMNLGNGTVVANQWQHFAFTFDNGTGKLYKNGVLLATKTGMTLPKSWYRFYLSQPGFNGTVPIPPNGQLDEVQLYKRALTDLEVGYIYNTTQAIVSGNCTACRPAPKICFKYKTTSIATDSIQLPEGMDPVYIIDIPKETCEQSRAASIAASVRSQLESFTQQKLTEYRNQYQRVCVAQEGLVENFSYTYTQGYHHFTLYYYDRAGRLIATVPPEGVDKSFLATGTRNGLPTHRLKTTYTYNSLSQLVSQNTPDGGTTNFYYNNKSQLRYSQNAKQVADGFFSYTKYDGLGRVVEVGESNQTKDPAVLTAQVENMSFPTSGLRQRTSTVYSLPASDVTYTPTGNSASGSPQRYLQNRVSYVTIDADGNDGTVADRHRTYYSYDPHGNVEWLVQELPTLGRKYVRYEYDLISGKVLRVNYQENTSEQFYHRYGYDEDNRLTQVETSADGVIWDKDATYSYYLHGPLKRMELGEDKIQGIDYTYTVHGWLKAINHPTLTATDDPGQDGGTGKVTPTDAFGMALTYYSGDYTHTGSKFEAGNTTLIAPAAGRSLYNGNISAWTRQIAPSGVANMAFEGQVTGENYTYDELNRITSSSFQAAGNPTSAFGTSYKYDPNGNLLDLTRKDKDGNTIDQLHYEYNWQDLANEQNLTNNRLRQVVDNAPTATKGLGAIDQADANNYDYDPIGNLIEDKQDNIKITWNVYGKVESVKKNDNTALITYQYDASGNRTVKVTETRDNTGKLTDAKTTYYVRDAQGNVLSVYEAVSTTSNTVSNPLQKEIFLYGSSRLGVFNLNAARSLNTTNAFTRMLGQKDYELTDHLGNVRAVVGDYRSGNTLQVALKSYANYYAFGLEMPGMNYNAYRYGYNGKEKDKDFANNYDYGFRIYNPAVGKFLSVDPLTASYPFYSPYQFAGNMPVLCRDIDGAEPEWLINTAEWVGHFAMEVKDDMVSTGKSIANLASTYGTGVYNAATVYIPQGFGYKGGEEANLHTTEGTVKWASGEAKTIVQNSAGKIGKDIVTSAATAGLGKAGAYVGKPVLKAVVKKVSQYAVVPVFGSGIPIVVNKVVSAWPWKKTTASIAELMENAGTCDKAAKKIQEAIGGDIIHIIDKYGAPEIGNVYTKTGKLITKERGWKFHYAVRKGEMIYDRITGPEGMNINEYKKLFTYGEYLLFDNVVK</sequence>
<dbReference type="InterPro" id="IPR006530">
    <property type="entry name" value="YD"/>
</dbReference>
<organism evidence="4 5">
    <name type="scientific">Xanthocytophaga agilis</name>
    <dbReference type="NCBI Taxonomy" id="3048010"/>
    <lineage>
        <taxon>Bacteria</taxon>
        <taxon>Pseudomonadati</taxon>
        <taxon>Bacteroidota</taxon>
        <taxon>Cytophagia</taxon>
        <taxon>Cytophagales</taxon>
        <taxon>Rhodocytophagaceae</taxon>
        <taxon>Xanthocytophaga</taxon>
    </lineage>
</organism>
<dbReference type="GO" id="GO:0005975">
    <property type="term" value="P:carbohydrate metabolic process"/>
    <property type="evidence" value="ECO:0007669"/>
    <property type="project" value="UniProtKB-ARBA"/>
</dbReference>
<dbReference type="PANTHER" id="PTHR32305">
    <property type="match status" value="1"/>
</dbReference>
<evidence type="ECO:0000259" key="3">
    <source>
        <dbReference type="PROSITE" id="PS50025"/>
    </source>
</evidence>
<dbReference type="Pfam" id="PF13385">
    <property type="entry name" value="Laminin_G_3"/>
    <property type="match status" value="2"/>
</dbReference>
<gene>
    <name evidence="4" type="ORF">QNI22_11075</name>
</gene>
<protein>
    <submittedName>
        <fullName evidence="4">RHS repeat-associated core domain-containing protein</fullName>
    </submittedName>
</protein>
<dbReference type="SUPFAM" id="SSF49899">
    <property type="entry name" value="Concanavalin A-like lectins/glucanases"/>
    <property type="match status" value="2"/>
</dbReference>
<dbReference type="EMBL" id="JASJOU010000003">
    <property type="protein sequence ID" value="MDJ1501195.1"/>
    <property type="molecule type" value="Genomic_DNA"/>
</dbReference>
<dbReference type="Proteomes" id="UP001232063">
    <property type="component" value="Unassembled WGS sequence"/>
</dbReference>
<accession>A0AAE3UDG0</accession>
<dbReference type="InterPro" id="IPR045829">
    <property type="entry name" value="PKD_6"/>
</dbReference>
<keyword evidence="2" id="KW-1015">Disulfide bond</keyword>
<dbReference type="InterPro" id="IPR013320">
    <property type="entry name" value="ConA-like_dom_sf"/>
</dbReference>
<comment type="caution">
    <text evidence="4">The sequence shown here is derived from an EMBL/GenBank/DDBJ whole genome shotgun (WGS) entry which is preliminary data.</text>
</comment>